<protein>
    <recommendedName>
        <fullName evidence="1">2EXR domain-containing protein</fullName>
    </recommendedName>
</protein>
<evidence type="ECO:0000259" key="1">
    <source>
        <dbReference type="Pfam" id="PF20150"/>
    </source>
</evidence>
<dbReference type="PANTHER" id="PTHR35910">
    <property type="entry name" value="2EXR DOMAIN-CONTAINING PROTEIN"/>
    <property type="match status" value="1"/>
</dbReference>
<evidence type="ECO:0000313" key="2">
    <source>
        <dbReference type="EMBL" id="PMD33994.1"/>
    </source>
</evidence>
<evidence type="ECO:0000313" key="3">
    <source>
        <dbReference type="Proteomes" id="UP000235786"/>
    </source>
</evidence>
<keyword evidence="3" id="KW-1185">Reference proteome</keyword>
<accession>A0A2J6R665</accession>
<dbReference type="AlphaFoldDB" id="A0A2J6R665"/>
<feature type="domain" description="2EXR" evidence="1">
    <location>
        <begin position="46"/>
        <end position="112"/>
    </location>
</feature>
<dbReference type="Proteomes" id="UP000235786">
    <property type="component" value="Unassembled WGS sequence"/>
</dbReference>
<name>A0A2J6R665_HYAVF</name>
<dbReference type="PANTHER" id="PTHR35910:SF6">
    <property type="entry name" value="2EXR DOMAIN-CONTAINING PROTEIN"/>
    <property type="match status" value="1"/>
</dbReference>
<dbReference type="InterPro" id="IPR045518">
    <property type="entry name" value="2EXR"/>
</dbReference>
<dbReference type="EMBL" id="KZ613954">
    <property type="protein sequence ID" value="PMD33994.1"/>
    <property type="molecule type" value="Genomic_DNA"/>
</dbReference>
<dbReference type="OrthoDB" id="3437257at2759"/>
<organism evidence="2 3">
    <name type="scientific">Hyaloscypha variabilis (strain UAMH 11265 / GT02V1 / F)</name>
    <name type="common">Meliniomyces variabilis</name>
    <dbReference type="NCBI Taxonomy" id="1149755"/>
    <lineage>
        <taxon>Eukaryota</taxon>
        <taxon>Fungi</taxon>
        <taxon>Dikarya</taxon>
        <taxon>Ascomycota</taxon>
        <taxon>Pezizomycotina</taxon>
        <taxon>Leotiomycetes</taxon>
        <taxon>Helotiales</taxon>
        <taxon>Hyaloscyphaceae</taxon>
        <taxon>Hyaloscypha</taxon>
        <taxon>Hyaloscypha variabilis</taxon>
    </lineage>
</organism>
<proteinExistence type="predicted"/>
<gene>
    <name evidence="2" type="ORF">L207DRAFT_638569</name>
</gene>
<reference evidence="2 3" key="1">
    <citation type="submission" date="2016-04" db="EMBL/GenBank/DDBJ databases">
        <title>A degradative enzymes factory behind the ericoid mycorrhizal symbiosis.</title>
        <authorList>
            <consortium name="DOE Joint Genome Institute"/>
            <person name="Martino E."/>
            <person name="Morin E."/>
            <person name="Grelet G."/>
            <person name="Kuo A."/>
            <person name="Kohler A."/>
            <person name="Daghino S."/>
            <person name="Barry K."/>
            <person name="Choi C."/>
            <person name="Cichocki N."/>
            <person name="Clum A."/>
            <person name="Copeland A."/>
            <person name="Hainaut M."/>
            <person name="Haridas S."/>
            <person name="Labutti K."/>
            <person name="Lindquist E."/>
            <person name="Lipzen A."/>
            <person name="Khouja H.-R."/>
            <person name="Murat C."/>
            <person name="Ohm R."/>
            <person name="Olson A."/>
            <person name="Spatafora J."/>
            <person name="Veneault-Fourrey C."/>
            <person name="Henrissat B."/>
            <person name="Grigoriev I."/>
            <person name="Martin F."/>
            <person name="Perotto S."/>
        </authorList>
    </citation>
    <scope>NUCLEOTIDE SEQUENCE [LARGE SCALE GENOMIC DNA]</scope>
    <source>
        <strain evidence="2 3">F</strain>
    </source>
</reference>
<sequence>MSLTGLRYMRSDESATVEAVTIASKPCQAKPVTPYSPVSNEPTESFKPFPKLPSEIRNLIWSLSLPGQRVIEIEWNHTSGRFFTSSPTPTTLSVCTEARAEAMRTLRVFSFPNDVFIYDEIEDEDEDYEAMKSDEYVTTPSRKPFATFIDWSQDIAYLHKRHMDSSLSSNNWINIVNDDVPYRNLVALLESVEIFRTNIRRLAVDPLSLCDCRGMNSFAALIANLKKVEEIIWVMHNDTCCYRELPPREHAKVTGFTWCNLGGIPSEWFEALPNLGSLEDYEFDNYEVEASHFKQLVLDWIWNNPDCSPKPRQELEATLLNIEFRPRYVVRDFAGK</sequence>
<dbReference type="Pfam" id="PF20150">
    <property type="entry name" value="2EXR"/>
    <property type="match status" value="1"/>
</dbReference>